<dbReference type="InterPro" id="IPR050388">
    <property type="entry name" value="ABC_Ni/Peptide_Import"/>
</dbReference>
<comment type="similarity">
    <text evidence="2">Belongs to the ABC transporter superfamily.</text>
</comment>
<dbReference type="GO" id="GO:0005886">
    <property type="term" value="C:plasma membrane"/>
    <property type="evidence" value="ECO:0007669"/>
    <property type="project" value="UniProtKB-SubCell"/>
</dbReference>
<evidence type="ECO:0000313" key="9">
    <source>
        <dbReference type="EMBL" id="SBV99080.1"/>
    </source>
</evidence>
<dbReference type="SMART" id="SM00382">
    <property type="entry name" value="AAA"/>
    <property type="match status" value="1"/>
</dbReference>
<keyword evidence="5" id="KW-0547">Nucleotide-binding</keyword>
<evidence type="ECO:0000256" key="6">
    <source>
        <dbReference type="ARBA" id="ARBA00022840"/>
    </source>
</evidence>
<dbReference type="GO" id="GO:0016887">
    <property type="term" value="F:ATP hydrolysis activity"/>
    <property type="evidence" value="ECO:0007669"/>
    <property type="project" value="InterPro"/>
</dbReference>
<dbReference type="SUPFAM" id="SSF52540">
    <property type="entry name" value="P-loop containing nucleoside triphosphate hydrolases"/>
    <property type="match status" value="1"/>
</dbReference>
<dbReference type="Gene3D" id="3.40.50.300">
    <property type="entry name" value="P-loop containing nucleotide triphosphate hydrolases"/>
    <property type="match status" value="1"/>
</dbReference>
<dbReference type="InterPro" id="IPR013563">
    <property type="entry name" value="Oligopep_ABC_C"/>
</dbReference>
<dbReference type="CDD" id="cd03257">
    <property type="entry name" value="ABC_NikE_OppD_transporters"/>
    <property type="match status" value="1"/>
</dbReference>
<dbReference type="GO" id="GO:0015833">
    <property type="term" value="P:peptide transport"/>
    <property type="evidence" value="ECO:0007669"/>
    <property type="project" value="InterPro"/>
</dbReference>
<evidence type="ECO:0000256" key="2">
    <source>
        <dbReference type="ARBA" id="ARBA00005417"/>
    </source>
</evidence>
<evidence type="ECO:0000256" key="4">
    <source>
        <dbReference type="ARBA" id="ARBA00022475"/>
    </source>
</evidence>
<dbReference type="PANTHER" id="PTHR43297:SF2">
    <property type="entry name" value="DIPEPTIDE TRANSPORT ATP-BINDING PROTEIN DPPD"/>
    <property type="match status" value="1"/>
</dbReference>
<dbReference type="AlphaFoldDB" id="A0A212JI48"/>
<dbReference type="InterPro" id="IPR003593">
    <property type="entry name" value="AAA+_ATPase"/>
</dbReference>
<keyword evidence="6 9" id="KW-0067">ATP-binding</keyword>
<keyword evidence="3" id="KW-0813">Transport</keyword>
<organism evidence="9">
    <name type="scientific">uncultured Alphaproteobacteria bacterium</name>
    <dbReference type="NCBI Taxonomy" id="91750"/>
    <lineage>
        <taxon>Bacteria</taxon>
        <taxon>Pseudomonadati</taxon>
        <taxon>Pseudomonadota</taxon>
        <taxon>Alphaproteobacteria</taxon>
        <taxon>environmental samples</taxon>
    </lineage>
</organism>
<dbReference type="GO" id="GO:0005524">
    <property type="term" value="F:ATP binding"/>
    <property type="evidence" value="ECO:0007669"/>
    <property type="project" value="UniProtKB-KW"/>
</dbReference>
<dbReference type="FunFam" id="3.40.50.300:FF:000016">
    <property type="entry name" value="Oligopeptide ABC transporter ATP-binding component"/>
    <property type="match status" value="1"/>
</dbReference>
<name>A0A212JI48_9PROT</name>
<comment type="subcellular location">
    <subcellularLocation>
        <location evidence="1">Cell inner membrane</location>
        <topology evidence="1">Peripheral membrane protein</topology>
    </subcellularLocation>
</comment>
<gene>
    <name evidence="9" type="primary">ddpD</name>
    <name evidence="9" type="ORF">KL86APRO_11101</name>
</gene>
<dbReference type="NCBIfam" id="TIGR01727">
    <property type="entry name" value="oligo_HPY"/>
    <property type="match status" value="1"/>
</dbReference>
<dbReference type="PROSITE" id="PS00211">
    <property type="entry name" value="ABC_TRANSPORTER_1"/>
    <property type="match status" value="1"/>
</dbReference>
<evidence type="ECO:0000256" key="7">
    <source>
        <dbReference type="ARBA" id="ARBA00023136"/>
    </source>
</evidence>
<dbReference type="PROSITE" id="PS50893">
    <property type="entry name" value="ABC_TRANSPORTER_2"/>
    <property type="match status" value="1"/>
</dbReference>
<keyword evidence="7" id="KW-0472">Membrane</keyword>
<dbReference type="InterPro" id="IPR017871">
    <property type="entry name" value="ABC_transporter-like_CS"/>
</dbReference>
<dbReference type="Pfam" id="PF08352">
    <property type="entry name" value="oligo_HPY"/>
    <property type="match status" value="1"/>
</dbReference>
<sequence length="337" mass="36188">MTVTQPLLSIRDFSLVFDTFDGTYHALDRVSFDVAPGEFLGVVGETGCGKSITVKSVLGLVPSPPARVVGGGIDFAGRDMLRLSAAEMRAVRGVEIAMIFQDPMTYLNPLFTIGRQMIDVIRAHQRVKPRGERWGGARIREHAIEMLRKVRLPNPERQMDAYPHQLSGGMRQRVLIAMALSGKPRLLIADEPTTALDVTIQAQILDLIVDLVEEMGLSVILISHDLGVVAKVCDRVVVMYAGQVVEDAATAELFAHPRHPYTRGLLGAVPHPGKPPAALACIPGTLPDLTAPPAGCRFVARCPLALPSCAETPPPLLPCGAVHRVACPVTAAEAENA</sequence>
<dbReference type="InterPro" id="IPR003439">
    <property type="entry name" value="ABC_transporter-like_ATP-bd"/>
</dbReference>
<dbReference type="Pfam" id="PF00005">
    <property type="entry name" value="ABC_tran"/>
    <property type="match status" value="1"/>
</dbReference>
<dbReference type="InterPro" id="IPR027417">
    <property type="entry name" value="P-loop_NTPase"/>
</dbReference>
<evidence type="ECO:0000259" key="8">
    <source>
        <dbReference type="PROSITE" id="PS50893"/>
    </source>
</evidence>
<protein>
    <submittedName>
        <fullName evidence="9">D-ala-D-ala transporter subunit ATP-binding component of ABC superfamily</fullName>
    </submittedName>
</protein>
<reference evidence="9" key="1">
    <citation type="submission" date="2016-04" db="EMBL/GenBank/DDBJ databases">
        <authorList>
            <person name="Evans L.H."/>
            <person name="Alamgir A."/>
            <person name="Owens N."/>
            <person name="Weber N.D."/>
            <person name="Virtaneva K."/>
            <person name="Barbian K."/>
            <person name="Babar A."/>
            <person name="Rosenke K."/>
        </authorList>
    </citation>
    <scope>NUCLEOTIDE SEQUENCE</scope>
    <source>
        <strain evidence="9">86</strain>
    </source>
</reference>
<dbReference type="PANTHER" id="PTHR43297">
    <property type="entry name" value="OLIGOPEPTIDE TRANSPORT ATP-BINDING PROTEIN APPD"/>
    <property type="match status" value="1"/>
</dbReference>
<evidence type="ECO:0000256" key="1">
    <source>
        <dbReference type="ARBA" id="ARBA00004417"/>
    </source>
</evidence>
<accession>A0A212JI48</accession>
<dbReference type="GO" id="GO:0055085">
    <property type="term" value="P:transmembrane transport"/>
    <property type="evidence" value="ECO:0007669"/>
    <property type="project" value="UniProtKB-ARBA"/>
</dbReference>
<keyword evidence="4" id="KW-1003">Cell membrane</keyword>
<feature type="domain" description="ABC transporter" evidence="8">
    <location>
        <begin position="10"/>
        <end position="266"/>
    </location>
</feature>
<evidence type="ECO:0000256" key="3">
    <source>
        <dbReference type="ARBA" id="ARBA00022448"/>
    </source>
</evidence>
<evidence type="ECO:0000256" key="5">
    <source>
        <dbReference type="ARBA" id="ARBA00022741"/>
    </source>
</evidence>
<dbReference type="EMBL" id="FLUO01000001">
    <property type="protein sequence ID" value="SBV99080.1"/>
    <property type="molecule type" value="Genomic_DNA"/>
</dbReference>
<proteinExistence type="inferred from homology"/>